<dbReference type="EMBL" id="JACOOQ010000007">
    <property type="protein sequence ID" value="MBC5639978.1"/>
    <property type="molecule type" value="Genomic_DNA"/>
</dbReference>
<dbReference type="Proteomes" id="UP000662088">
    <property type="component" value="Unassembled WGS sequence"/>
</dbReference>
<comment type="caution">
    <text evidence="1">The sequence shown here is derived from an EMBL/GenBank/DDBJ whole genome shotgun (WGS) entry which is preliminary data.</text>
</comment>
<sequence length="45" mass="5500">MEYSERMKEKYMTKIDKINKIDDEDTRVHLKLKLMADIINELDKN</sequence>
<evidence type="ECO:0000313" key="2">
    <source>
        <dbReference type="Proteomes" id="UP000662088"/>
    </source>
</evidence>
<name>A0A8I0ADD6_9CLOT</name>
<organism evidence="1 2">
    <name type="scientific">Clostridium lentum</name>
    <dbReference type="NCBI Taxonomy" id="2763037"/>
    <lineage>
        <taxon>Bacteria</taxon>
        <taxon>Bacillati</taxon>
        <taxon>Bacillota</taxon>
        <taxon>Clostridia</taxon>
        <taxon>Eubacteriales</taxon>
        <taxon>Clostridiaceae</taxon>
        <taxon>Clostridium</taxon>
    </lineage>
</organism>
<gene>
    <name evidence="1" type="ORF">H8R92_05935</name>
</gene>
<dbReference type="AlphaFoldDB" id="A0A8I0ADD6"/>
<reference evidence="1" key="1">
    <citation type="submission" date="2020-08" db="EMBL/GenBank/DDBJ databases">
        <title>Genome public.</title>
        <authorList>
            <person name="Liu C."/>
            <person name="Sun Q."/>
        </authorList>
    </citation>
    <scope>NUCLEOTIDE SEQUENCE</scope>
    <source>
        <strain evidence="1">NSJ-42</strain>
    </source>
</reference>
<accession>A0A8I0ADD6</accession>
<evidence type="ECO:0000313" key="1">
    <source>
        <dbReference type="EMBL" id="MBC5639978.1"/>
    </source>
</evidence>
<proteinExistence type="predicted"/>
<protein>
    <submittedName>
        <fullName evidence="1">Uncharacterized protein</fullName>
    </submittedName>
</protein>
<keyword evidence="2" id="KW-1185">Reference proteome</keyword>
<dbReference type="RefSeq" id="WP_022211600.1">
    <property type="nucleotide sequence ID" value="NZ_JACOOQ010000007.1"/>
</dbReference>